<dbReference type="Gene3D" id="1.10.10.10">
    <property type="entry name" value="Winged helix-like DNA-binding domain superfamily/Winged helix DNA-binding domain"/>
    <property type="match status" value="1"/>
</dbReference>
<name>A0A9E5JMG0_9MICO</name>
<dbReference type="PROSITE" id="PS50987">
    <property type="entry name" value="HTH_ARSR_2"/>
    <property type="match status" value="1"/>
</dbReference>
<dbReference type="SUPFAM" id="SSF46785">
    <property type="entry name" value="Winged helix' DNA-binding domain"/>
    <property type="match status" value="1"/>
</dbReference>
<feature type="domain" description="HTH arsR-type" evidence="1">
    <location>
        <begin position="1"/>
        <end position="93"/>
    </location>
</feature>
<dbReference type="InterPro" id="IPR043519">
    <property type="entry name" value="NT_sf"/>
</dbReference>
<dbReference type="Proteomes" id="UP000818266">
    <property type="component" value="Unassembled WGS sequence"/>
</dbReference>
<dbReference type="EMBL" id="VIKT02000013">
    <property type="protein sequence ID" value="NHF63310.1"/>
    <property type="molecule type" value="Genomic_DNA"/>
</dbReference>
<dbReference type="CDD" id="cd05403">
    <property type="entry name" value="NT_KNTase_like"/>
    <property type="match status" value="1"/>
</dbReference>
<evidence type="ECO:0000313" key="3">
    <source>
        <dbReference type="Proteomes" id="UP000818266"/>
    </source>
</evidence>
<dbReference type="Gene3D" id="3.30.460.10">
    <property type="entry name" value="Beta Polymerase, domain 2"/>
    <property type="match status" value="1"/>
</dbReference>
<dbReference type="InterPro" id="IPR036390">
    <property type="entry name" value="WH_DNA-bd_sf"/>
</dbReference>
<dbReference type="SMART" id="SM00418">
    <property type="entry name" value="HTH_ARSR"/>
    <property type="match status" value="1"/>
</dbReference>
<dbReference type="CDD" id="cd00090">
    <property type="entry name" value="HTH_ARSR"/>
    <property type="match status" value="1"/>
</dbReference>
<accession>A0A9E5JMG0</accession>
<dbReference type="GO" id="GO:0003700">
    <property type="term" value="F:DNA-binding transcription factor activity"/>
    <property type="evidence" value="ECO:0007669"/>
    <property type="project" value="InterPro"/>
</dbReference>
<gene>
    <name evidence="2" type="ORF">FK219_008665</name>
</gene>
<protein>
    <submittedName>
        <fullName evidence="2">ArsR family transcriptional regulator</fullName>
    </submittedName>
</protein>
<dbReference type="InterPro" id="IPR001845">
    <property type="entry name" value="HTH_ArsR_DNA-bd_dom"/>
</dbReference>
<comment type="caution">
    <text evidence="2">The sequence shown here is derived from an EMBL/GenBank/DDBJ whole genome shotgun (WGS) entry which is preliminary data.</text>
</comment>
<evidence type="ECO:0000313" key="2">
    <source>
        <dbReference type="EMBL" id="NHF63310.1"/>
    </source>
</evidence>
<dbReference type="SUPFAM" id="SSF81301">
    <property type="entry name" value="Nucleotidyltransferase"/>
    <property type="match status" value="1"/>
</dbReference>
<reference evidence="2 3" key="1">
    <citation type="submission" date="2020-03" db="EMBL/GenBank/DDBJ databases">
        <title>Chryseoglobus sp. isolated from a deep-sea seamount.</title>
        <authorList>
            <person name="Zhang D.-C."/>
        </authorList>
    </citation>
    <scope>NUCLEOTIDE SEQUENCE [LARGE SCALE GENOMIC DNA]</scope>
    <source>
        <strain evidence="2 3">KN1116</strain>
    </source>
</reference>
<dbReference type="AlphaFoldDB" id="A0A9E5JMG0"/>
<sequence>MKVKAPALFPLLRSETQGEVLAALELSERGETAADLARHVDASLPTVTRELARLHDAEIIEATPVGRRAVYSLNVRHPLAEVVREIAMFTHGPQPVVARELSSVPGIVQAVLFGSWAARRRGEPGPPPGDIDVLVIGRHDRDELYDALRRAEGRLRREVNATTITPERWATVDDPFVATVRARTWVDLDVDTGGNA</sequence>
<organism evidence="2 3">
    <name type="scientific">Microcella pacifica</name>
    <dbReference type="NCBI Taxonomy" id="2591847"/>
    <lineage>
        <taxon>Bacteria</taxon>
        <taxon>Bacillati</taxon>
        <taxon>Actinomycetota</taxon>
        <taxon>Actinomycetes</taxon>
        <taxon>Micrococcales</taxon>
        <taxon>Microbacteriaceae</taxon>
        <taxon>Microcella</taxon>
    </lineage>
</organism>
<evidence type="ECO:0000259" key="1">
    <source>
        <dbReference type="PROSITE" id="PS50987"/>
    </source>
</evidence>
<keyword evidence="3" id="KW-1185">Reference proteome</keyword>
<proteinExistence type="predicted"/>
<dbReference type="InterPro" id="IPR036388">
    <property type="entry name" value="WH-like_DNA-bd_sf"/>
</dbReference>
<dbReference type="InterPro" id="IPR011991">
    <property type="entry name" value="ArsR-like_HTH"/>
</dbReference>